<dbReference type="AlphaFoldDB" id="A0A1C3Z2X5"/>
<gene>
    <name evidence="7" type="ORF">GA0061071_101315</name>
</gene>
<sequence>MIMAAAGPVALVIGPRFHQNGVEYILPALLLAGVIQIILGLTGMTCLMRFIPHAVMTGFVNAPDSLIFVFLAQSCADCGAVCPDLTDRAVVAALAVTPAKWRKKPQATAETVLPAREK</sequence>
<feature type="transmembrane region" description="Helical" evidence="5">
    <location>
        <begin position="24"/>
        <end position="47"/>
    </location>
</feature>
<evidence type="ECO:0000256" key="5">
    <source>
        <dbReference type="SAM" id="Phobius"/>
    </source>
</evidence>
<comment type="subcellular location">
    <subcellularLocation>
        <location evidence="1">Membrane</location>
        <topology evidence="1">Multi-pass membrane protein</topology>
    </subcellularLocation>
</comment>
<dbReference type="EMBL" id="FMAY01000001">
    <property type="protein sequence ID" value="SCB76618.1"/>
    <property type="molecule type" value="Genomic_DNA"/>
</dbReference>
<reference evidence="8" key="1">
    <citation type="submission" date="2016-08" db="EMBL/GenBank/DDBJ databases">
        <authorList>
            <person name="Varghese N."/>
            <person name="Submissions Spin"/>
        </authorList>
    </citation>
    <scope>NUCLEOTIDE SEQUENCE [LARGE SCALE GENOMIC DNA]</scope>
    <source>
        <strain evidence="8">REICA_082</strain>
    </source>
</reference>
<keyword evidence="2 5" id="KW-0812">Transmembrane</keyword>
<keyword evidence="4 5" id="KW-0472">Membrane</keyword>
<evidence type="ECO:0000256" key="1">
    <source>
        <dbReference type="ARBA" id="ARBA00004141"/>
    </source>
</evidence>
<keyword evidence="8" id="KW-1185">Reference proteome</keyword>
<accession>A0A1C3Z2X5</accession>
<evidence type="ECO:0000259" key="6">
    <source>
        <dbReference type="Pfam" id="PF00916"/>
    </source>
</evidence>
<keyword evidence="3 5" id="KW-1133">Transmembrane helix</keyword>
<feature type="domain" description="SLC26A/SulP transporter" evidence="6">
    <location>
        <begin position="19"/>
        <end position="63"/>
    </location>
</feature>
<dbReference type="GO" id="GO:0016020">
    <property type="term" value="C:membrane"/>
    <property type="evidence" value="ECO:0007669"/>
    <property type="project" value="UniProtKB-SubCell"/>
</dbReference>
<evidence type="ECO:0000313" key="8">
    <source>
        <dbReference type="Proteomes" id="UP000198975"/>
    </source>
</evidence>
<evidence type="ECO:0000256" key="2">
    <source>
        <dbReference type="ARBA" id="ARBA00022692"/>
    </source>
</evidence>
<organism evidence="7 8">
    <name type="scientific">Kosakonia oryzendophytica</name>
    <dbReference type="NCBI Taxonomy" id="1005665"/>
    <lineage>
        <taxon>Bacteria</taxon>
        <taxon>Pseudomonadati</taxon>
        <taxon>Pseudomonadota</taxon>
        <taxon>Gammaproteobacteria</taxon>
        <taxon>Enterobacterales</taxon>
        <taxon>Enterobacteriaceae</taxon>
        <taxon>Kosakonia</taxon>
    </lineage>
</organism>
<evidence type="ECO:0000256" key="3">
    <source>
        <dbReference type="ARBA" id="ARBA00022989"/>
    </source>
</evidence>
<proteinExistence type="predicted"/>
<protein>
    <submittedName>
        <fullName evidence="7">Sulfate permease family protein</fullName>
    </submittedName>
</protein>
<name>A0A1C3Z2X5_9ENTR</name>
<evidence type="ECO:0000256" key="4">
    <source>
        <dbReference type="ARBA" id="ARBA00023136"/>
    </source>
</evidence>
<evidence type="ECO:0000313" key="7">
    <source>
        <dbReference type="EMBL" id="SCB76618.1"/>
    </source>
</evidence>
<dbReference type="Proteomes" id="UP000198975">
    <property type="component" value="Unassembled WGS sequence"/>
</dbReference>
<dbReference type="Pfam" id="PF00916">
    <property type="entry name" value="Sulfate_transp"/>
    <property type="match status" value="1"/>
</dbReference>
<dbReference type="InterPro" id="IPR011547">
    <property type="entry name" value="SLC26A/SulP_dom"/>
</dbReference>